<dbReference type="PROSITE" id="PS50043">
    <property type="entry name" value="HTH_LUXR_2"/>
    <property type="match status" value="1"/>
</dbReference>
<evidence type="ECO:0000256" key="3">
    <source>
        <dbReference type="ARBA" id="ARBA00023163"/>
    </source>
</evidence>
<accession>A0A7W9QC71</accession>
<sequence length="204" mass="22539">MIKVAVHAEDPITCMGLVGPLEANPQFVLSAAAPGVEVDVMVVSVETVNAATMELLRELQTPSVRFCLIVDNSWHADYSTAAEHGVRAALWRAEFTPAKFIDVIRRVNRGWADFPSSLQGGLLDHVHRVQRDVLTPRGLTASGLSAREINVLRLAAEGYVIAEISQELCYSERTIKNIFYGLMKQLNLRNRTHVVSYAIRSGLI</sequence>
<name>A0A7W9QC71_9ACTN</name>
<dbReference type="InterPro" id="IPR016032">
    <property type="entry name" value="Sig_transdc_resp-reg_C-effctor"/>
</dbReference>
<proteinExistence type="predicted"/>
<dbReference type="GO" id="GO:0006355">
    <property type="term" value="P:regulation of DNA-templated transcription"/>
    <property type="evidence" value="ECO:0007669"/>
    <property type="project" value="InterPro"/>
</dbReference>
<evidence type="ECO:0000256" key="1">
    <source>
        <dbReference type="ARBA" id="ARBA00023015"/>
    </source>
</evidence>
<dbReference type="PRINTS" id="PR00038">
    <property type="entry name" value="HTHLUXR"/>
</dbReference>
<organism evidence="5 6">
    <name type="scientific">Streptomyces zagrosensis</name>
    <dbReference type="NCBI Taxonomy" id="1042984"/>
    <lineage>
        <taxon>Bacteria</taxon>
        <taxon>Bacillati</taxon>
        <taxon>Actinomycetota</taxon>
        <taxon>Actinomycetes</taxon>
        <taxon>Kitasatosporales</taxon>
        <taxon>Streptomycetaceae</taxon>
        <taxon>Streptomyces</taxon>
    </lineage>
</organism>
<feature type="domain" description="HTH luxR-type" evidence="4">
    <location>
        <begin position="137"/>
        <end position="202"/>
    </location>
</feature>
<dbReference type="SUPFAM" id="SSF46894">
    <property type="entry name" value="C-terminal effector domain of the bipartite response regulators"/>
    <property type="match status" value="1"/>
</dbReference>
<evidence type="ECO:0000313" key="6">
    <source>
        <dbReference type="Proteomes" id="UP000588098"/>
    </source>
</evidence>
<dbReference type="PANTHER" id="PTHR44688">
    <property type="entry name" value="DNA-BINDING TRANSCRIPTIONAL ACTIVATOR DEVR_DOSR"/>
    <property type="match status" value="1"/>
</dbReference>
<comment type="caution">
    <text evidence="5">The sequence shown here is derived from an EMBL/GenBank/DDBJ whole genome shotgun (WGS) entry which is preliminary data.</text>
</comment>
<dbReference type="RefSeq" id="WP_221476715.1">
    <property type="nucleotide sequence ID" value="NZ_JACHJL010000011.1"/>
</dbReference>
<dbReference type="CDD" id="cd06170">
    <property type="entry name" value="LuxR_C_like"/>
    <property type="match status" value="1"/>
</dbReference>
<gene>
    <name evidence="5" type="ORF">FHS42_004318</name>
</gene>
<keyword evidence="1" id="KW-0805">Transcription regulation</keyword>
<dbReference type="GO" id="GO:0003677">
    <property type="term" value="F:DNA binding"/>
    <property type="evidence" value="ECO:0007669"/>
    <property type="project" value="UniProtKB-KW"/>
</dbReference>
<dbReference type="EMBL" id="JACHJL010000011">
    <property type="protein sequence ID" value="MBB5937239.1"/>
    <property type="molecule type" value="Genomic_DNA"/>
</dbReference>
<dbReference type="Gene3D" id="3.40.50.2300">
    <property type="match status" value="1"/>
</dbReference>
<evidence type="ECO:0000313" key="5">
    <source>
        <dbReference type="EMBL" id="MBB5937239.1"/>
    </source>
</evidence>
<protein>
    <submittedName>
        <fullName evidence="5">DNA-binding NarL/FixJ family response regulator</fullName>
    </submittedName>
</protein>
<keyword evidence="6" id="KW-1185">Reference proteome</keyword>
<keyword evidence="2 5" id="KW-0238">DNA-binding</keyword>
<evidence type="ECO:0000256" key="2">
    <source>
        <dbReference type="ARBA" id="ARBA00023125"/>
    </source>
</evidence>
<keyword evidence="3" id="KW-0804">Transcription</keyword>
<dbReference type="AlphaFoldDB" id="A0A7W9QC71"/>
<evidence type="ECO:0000259" key="4">
    <source>
        <dbReference type="PROSITE" id="PS50043"/>
    </source>
</evidence>
<dbReference type="Pfam" id="PF00196">
    <property type="entry name" value="GerE"/>
    <property type="match status" value="1"/>
</dbReference>
<dbReference type="SMART" id="SM00421">
    <property type="entry name" value="HTH_LUXR"/>
    <property type="match status" value="1"/>
</dbReference>
<dbReference type="PANTHER" id="PTHR44688:SF16">
    <property type="entry name" value="DNA-BINDING TRANSCRIPTIONAL ACTIVATOR DEVR_DOSR"/>
    <property type="match status" value="1"/>
</dbReference>
<reference evidence="5 6" key="1">
    <citation type="submission" date="2020-08" db="EMBL/GenBank/DDBJ databases">
        <title>Genomic Encyclopedia of Type Strains, Phase III (KMG-III): the genomes of soil and plant-associated and newly described type strains.</title>
        <authorList>
            <person name="Whitman W."/>
        </authorList>
    </citation>
    <scope>NUCLEOTIDE SEQUENCE [LARGE SCALE GENOMIC DNA]</scope>
    <source>
        <strain evidence="5 6">CECT 8305</strain>
    </source>
</reference>
<dbReference type="InterPro" id="IPR000792">
    <property type="entry name" value="Tscrpt_reg_LuxR_C"/>
</dbReference>
<dbReference type="Proteomes" id="UP000588098">
    <property type="component" value="Unassembled WGS sequence"/>
</dbReference>